<dbReference type="RefSeq" id="WP_380909790.1">
    <property type="nucleotide sequence ID" value="NZ_JBHTLS010000101.1"/>
</dbReference>
<evidence type="ECO:0000313" key="5">
    <source>
        <dbReference type="Proteomes" id="UP001597203"/>
    </source>
</evidence>
<name>A0ABW3NVQ4_9SPHN</name>
<gene>
    <name evidence="4" type="ORF">ACFQ24_06240</name>
</gene>
<dbReference type="Pfam" id="PF25917">
    <property type="entry name" value="BSH_RND"/>
    <property type="match status" value="1"/>
</dbReference>
<dbReference type="Proteomes" id="UP001597203">
    <property type="component" value="Unassembled WGS sequence"/>
</dbReference>
<dbReference type="PANTHER" id="PTHR30469">
    <property type="entry name" value="MULTIDRUG RESISTANCE PROTEIN MDTA"/>
    <property type="match status" value="1"/>
</dbReference>
<feature type="domain" description="Multidrug resistance protein MdtA-like barrel-sandwich hybrid" evidence="2">
    <location>
        <begin position="73"/>
        <end position="208"/>
    </location>
</feature>
<dbReference type="NCBIfam" id="TIGR01730">
    <property type="entry name" value="RND_mfp"/>
    <property type="match status" value="1"/>
</dbReference>
<evidence type="ECO:0000259" key="2">
    <source>
        <dbReference type="Pfam" id="PF25917"/>
    </source>
</evidence>
<dbReference type="InterPro" id="IPR006143">
    <property type="entry name" value="RND_pump_MFP"/>
</dbReference>
<evidence type="ECO:0000256" key="1">
    <source>
        <dbReference type="ARBA" id="ARBA00009477"/>
    </source>
</evidence>
<dbReference type="EMBL" id="JBHTLS010000101">
    <property type="protein sequence ID" value="MFD1104471.1"/>
    <property type="molecule type" value="Genomic_DNA"/>
</dbReference>
<keyword evidence="5" id="KW-1185">Reference proteome</keyword>
<evidence type="ECO:0000259" key="3">
    <source>
        <dbReference type="Pfam" id="PF25954"/>
    </source>
</evidence>
<dbReference type="InterPro" id="IPR058625">
    <property type="entry name" value="MdtA-like_BSH"/>
</dbReference>
<dbReference type="Gene3D" id="2.40.30.170">
    <property type="match status" value="1"/>
</dbReference>
<dbReference type="Gene3D" id="1.10.287.470">
    <property type="entry name" value="Helix hairpin bin"/>
    <property type="match status" value="1"/>
</dbReference>
<dbReference type="InterPro" id="IPR058792">
    <property type="entry name" value="Beta-barrel_RND_2"/>
</dbReference>
<dbReference type="PROSITE" id="PS51318">
    <property type="entry name" value="TAT"/>
    <property type="match status" value="1"/>
</dbReference>
<organism evidence="4 5">
    <name type="scientific">Sphingobium olei</name>
    <dbReference type="NCBI Taxonomy" id="420955"/>
    <lineage>
        <taxon>Bacteria</taxon>
        <taxon>Pseudomonadati</taxon>
        <taxon>Pseudomonadota</taxon>
        <taxon>Alphaproteobacteria</taxon>
        <taxon>Sphingomonadales</taxon>
        <taxon>Sphingomonadaceae</taxon>
        <taxon>Sphingobium</taxon>
    </lineage>
</organism>
<dbReference type="Gene3D" id="2.40.50.100">
    <property type="match status" value="1"/>
</dbReference>
<dbReference type="SUPFAM" id="SSF111369">
    <property type="entry name" value="HlyD-like secretion proteins"/>
    <property type="match status" value="1"/>
</dbReference>
<feature type="domain" description="CusB-like beta-barrel" evidence="3">
    <location>
        <begin position="226"/>
        <end position="296"/>
    </location>
</feature>
<comment type="similarity">
    <text evidence="1">Belongs to the membrane fusion protein (MFP) (TC 8.A.1) family.</text>
</comment>
<dbReference type="InterPro" id="IPR006311">
    <property type="entry name" value="TAT_signal"/>
</dbReference>
<dbReference type="Pfam" id="PF25954">
    <property type="entry name" value="Beta-barrel_RND_2"/>
    <property type="match status" value="1"/>
</dbReference>
<reference evidence="5" key="1">
    <citation type="journal article" date="2019" name="Int. J. Syst. Evol. Microbiol.">
        <title>The Global Catalogue of Microorganisms (GCM) 10K type strain sequencing project: providing services to taxonomists for standard genome sequencing and annotation.</title>
        <authorList>
            <consortium name="The Broad Institute Genomics Platform"/>
            <consortium name="The Broad Institute Genome Sequencing Center for Infectious Disease"/>
            <person name="Wu L."/>
            <person name="Ma J."/>
        </authorList>
    </citation>
    <scope>NUCLEOTIDE SEQUENCE [LARGE SCALE GENOMIC DNA]</scope>
    <source>
        <strain evidence="5">CCUG 54329</strain>
    </source>
</reference>
<dbReference type="PANTHER" id="PTHR30469:SF37">
    <property type="entry name" value="RAGD PROTEIN"/>
    <property type="match status" value="1"/>
</dbReference>
<accession>A0ABW3NVQ4</accession>
<evidence type="ECO:0000313" key="4">
    <source>
        <dbReference type="EMBL" id="MFD1104471.1"/>
    </source>
</evidence>
<proteinExistence type="inferred from homology"/>
<protein>
    <submittedName>
        <fullName evidence="4">Efflux RND transporter periplasmic adaptor subunit</fullName>
    </submittedName>
</protein>
<sequence>MPETSSKRRFLIGSGAALALVAVVGGGIAARYNAEAEEAAIARDNALPTVSVIRATVAKGGNIGLPGELSALNEAEINARTSGYVSRWLVDIGQTVRKGQLLAVLDAPELEQQLAQARADLKSAVANRDLARTTAERWRTLRGKDAVSTQEADEKQGQYAATAARAEAARANVRRLEALGGFTRIVAPFSGVITSRNVQLGALVTTGAGGKPLFTIADTTSMRVYVRVPQNVIGQLNPGITADVTVPDRPGQSFGATLVRTARSVDRASGTMLAEFRIAQPSDALVPGSFATIDLGLRAAPGTIELPATSLITNAKGTQVAIADPQGRVSLRPVKVGRDTGRSVTILSGVRENDRVIATPPDAIEAGDRVRIVAQRPSEKPNAS</sequence>
<dbReference type="Gene3D" id="2.40.420.20">
    <property type="match status" value="1"/>
</dbReference>
<comment type="caution">
    <text evidence="4">The sequence shown here is derived from an EMBL/GenBank/DDBJ whole genome shotgun (WGS) entry which is preliminary data.</text>
</comment>